<evidence type="ECO:0000256" key="10">
    <source>
        <dbReference type="ARBA" id="ARBA00023163"/>
    </source>
</evidence>
<keyword evidence="17" id="KW-1185">Reference proteome</keyword>
<evidence type="ECO:0000256" key="5">
    <source>
        <dbReference type="ARBA" id="ARBA00022603"/>
    </source>
</evidence>
<evidence type="ECO:0000313" key="16">
    <source>
        <dbReference type="EMBL" id="KAJ1967704.1"/>
    </source>
</evidence>
<evidence type="ECO:0000256" key="11">
    <source>
        <dbReference type="ARBA" id="ARBA00023242"/>
    </source>
</evidence>
<keyword evidence="7 13" id="KW-0949">S-adenosyl-L-methionine</keyword>
<dbReference type="InterPro" id="IPR029063">
    <property type="entry name" value="SAM-dependent_MTases_sf"/>
</dbReference>
<dbReference type="Proteomes" id="UP001150925">
    <property type="component" value="Unassembled WGS sequence"/>
</dbReference>
<dbReference type="PROSITE" id="PS51678">
    <property type="entry name" value="SAM_MT_PRMT"/>
    <property type="match status" value="1"/>
</dbReference>
<dbReference type="Pfam" id="PF22528">
    <property type="entry name" value="PRMT_C"/>
    <property type="match status" value="1"/>
</dbReference>
<evidence type="ECO:0000313" key="17">
    <source>
        <dbReference type="Proteomes" id="UP001150925"/>
    </source>
</evidence>
<reference evidence="16" key="1">
    <citation type="submission" date="2022-07" db="EMBL/GenBank/DDBJ databases">
        <title>Phylogenomic reconstructions and comparative analyses of Kickxellomycotina fungi.</title>
        <authorList>
            <person name="Reynolds N.K."/>
            <person name="Stajich J.E."/>
            <person name="Barry K."/>
            <person name="Grigoriev I.V."/>
            <person name="Crous P."/>
            <person name="Smith M.E."/>
        </authorList>
    </citation>
    <scope>NUCLEOTIDE SEQUENCE</scope>
    <source>
        <strain evidence="16">RSA 1196</strain>
    </source>
</reference>
<name>A0A9W8AYE5_9FUNG</name>
<dbReference type="EC" id="2.1.1.319" evidence="3"/>
<keyword evidence="8" id="KW-0156">Chromatin regulator</keyword>
<gene>
    <name evidence="16" type="ORF">IWQ62_001690</name>
</gene>
<dbReference type="GO" id="GO:0070611">
    <property type="term" value="F:histone H3R2 methyltransferase activity"/>
    <property type="evidence" value="ECO:0007669"/>
    <property type="project" value="TreeGrafter"/>
</dbReference>
<dbReference type="PANTHER" id="PTHR11006">
    <property type="entry name" value="PROTEIN ARGININE N-METHYLTRANSFERASE"/>
    <property type="match status" value="1"/>
</dbReference>
<dbReference type="Gene3D" id="3.40.50.150">
    <property type="entry name" value="Vaccinia Virus protein VP39"/>
    <property type="match status" value="1"/>
</dbReference>
<dbReference type="OrthoDB" id="7848332at2759"/>
<comment type="catalytic activity">
    <reaction evidence="12">
        <text>L-arginyl-[protein] + 2 S-adenosyl-L-methionine = N(omega),N(omega)-dimethyl-L-arginyl-[protein] + 2 S-adenosyl-L-homocysteine + 2 H(+)</text>
        <dbReference type="Rhea" id="RHEA:48096"/>
        <dbReference type="Rhea" id="RHEA-COMP:10532"/>
        <dbReference type="Rhea" id="RHEA-COMP:11991"/>
        <dbReference type="ChEBI" id="CHEBI:15378"/>
        <dbReference type="ChEBI" id="CHEBI:29965"/>
        <dbReference type="ChEBI" id="CHEBI:57856"/>
        <dbReference type="ChEBI" id="CHEBI:59789"/>
        <dbReference type="ChEBI" id="CHEBI:61897"/>
        <dbReference type="EC" id="2.1.1.319"/>
    </reaction>
</comment>
<evidence type="ECO:0000256" key="14">
    <source>
        <dbReference type="SAM" id="MobiDB-lite"/>
    </source>
</evidence>
<dbReference type="InterPro" id="IPR025799">
    <property type="entry name" value="Arg_MeTrfase"/>
</dbReference>
<dbReference type="EMBL" id="JANBPY010000295">
    <property type="protein sequence ID" value="KAJ1967704.1"/>
    <property type="molecule type" value="Genomic_DNA"/>
</dbReference>
<dbReference type="PANTHER" id="PTHR11006:SF10">
    <property type="entry name" value="HISTONE-ARGININE METHYLTRANSFERASE CARMER-RELATED"/>
    <property type="match status" value="1"/>
</dbReference>
<dbReference type="GO" id="GO:0035242">
    <property type="term" value="F:protein-arginine omega-N asymmetric methyltransferase activity"/>
    <property type="evidence" value="ECO:0007669"/>
    <property type="project" value="UniProtKB-EC"/>
</dbReference>
<feature type="region of interest" description="Disordered" evidence="14">
    <location>
        <begin position="1"/>
        <end position="28"/>
    </location>
</feature>
<dbReference type="Pfam" id="PF06325">
    <property type="entry name" value="PrmA"/>
    <property type="match status" value="1"/>
</dbReference>
<evidence type="ECO:0000256" key="8">
    <source>
        <dbReference type="ARBA" id="ARBA00022853"/>
    </source>
</evidence>
<dbReference type="GO" id="GO:0005737">
    <property type="term" value="C:cytoplasm"/>
    <property type="evidence" value="ECO:0007669"/>
    <property type="project" value="UniProtKB-SubCell"/>
</dbReference>
<keyword evidence="6 13" id="KW-0808">Transferase</keyword>
<dbReference type="CDD" id="cd02440">
    <property type="entry name" value="AdoMet_MTases"/>
    <property type="match status" value="1"/>
</dbReference>
<dbReference type="AlphaFoldDB" id="A0A9W8AYE5"/>
<feature type="compositionally biased region" description="Polar residues" evidence="14">
    <location>
        <begin position="1"/>
        <end position="18"/>
    </location>
</feature>
<comment type="caution">
    <text evidence="16">The sequence shown here is derived from an EMBL/GenBank/DDBJ whole genome shotgun (WGS) entry which is preliminary data.</text>
</comment>
<comment type="subcellular location">
    <subcellularLocation>
        <location evidence="2">Cytoplasm</location>
    </subcellularLocation>
    <subcellularLocation>
        <location evidence="1">Nucleus</location>
    </subcellularLocation>
</comment>
<feature type="domain" description="Protein arginine N-methyltransferase" evidence="15">
    <location>
        <begin position="186"/>
        <end position="354"/>
    </location>
</feature>
<keyword evidence="10" id="KW-0804">Transcription</keyword>
<evidence type="ECO:0000256" key="6">
    <source>
        <dbReference type="ARBA" id="ARBA00022679"/>
    </source>
</evidence>
<dbReference type="InterPro" id="IPR055135">
    <property type="entry name" value="PRMT_dom"/>
</dbReference>
<dbReference type="GO" id="GO:0005634">
    <property type="term" value="C:nucleus"/>
    <property type="evidence" value="ECO:0007669"/>
    <property type="project" value="UniProtKB-SubCell"/>
</dbReference>
<evidence type="ECO:0000256" key="1">
    <source>
        <dbReference type="ARBA" id="ARBA00004123"/>
    </source>
</evidence>
<keyword evidence="4" id="KW-0963">Cytoplasm</keyword>
<evidence type="ECO:0000256" key="4">
    <source>
        <dbReference type="ARBA" id="ARBA00022490"/>
    </source>
</evidence>
<evidence type="ECO:0000256" key="13">
    <source>
        <dbReference type="PROSITE-ProRule" id="PRU01015"/>
    </source>
</evidence>
<dbReference type="Gene3D" id="2.70.160.11">
    <property type="entry name" value="Hnrnp arginine n-methyltransferase1"/>
    <property type="match status" value="1"/>
</dbReference>
<evidence type="ECO:0000256" key="9">
    <source>
        <dbReference type="ARBA" id="ARBA00023015"/>
    </source>
</evidence>
<evidence type="ECO:0000256" key="2">
    <source>
        <dbReference type="ARBA" id="ARBA00004496"/>
    </source>
</evidence>
<evidence type="ECO:0000256" key="12">
    <source>
        <dbReference type="ARBA" id="ARBA00049086"/>
    </source>
</evidence>
<evidence type="ECO:0000259" key="15">
    <source>
        <dbReference type="Pfam" id="PF22528"/>
    </source>
</evidence>
<dbReference type="SUPFAM" id="SSF53335">
    <property type="entry name" value="S-adenosyl-L-methionine-dependent methyltransferases"/>
    <property type="match status" value="1"/>
</dbReference>
<sequence>MTSEGNRADGSTANQATRGKTDEAENPRDPAYFQYYGQLQHQQNMLQDYVRTSTYQSAIVQNGPAVFKDKVVLDVGAGSGILSYFAVQAGAKQVYAVEASDMAKNIHVLLDAADPNRLKPRNPWLHGKIQVVNAKMEDPNISIPPVDVIISEPIGVLLVHERMLESFIFARNKFLKPGGAILPSHGTIHLAPFTDSALWMETMTKVRFWEQSAFYGVDLNPLYPAALDEYFRMPVVGYFDPRSLVASPGPGHHNVDFAQVTLDELKDFTVPFTWVCTYTGIVHGIAGWFDLAFSPPTHVPNGVTVNMSTSPAAARTHWQQVRFLLQEPLAVNSQQVIKGTMHCVVNDKRSYDIHATLHLCPPGTLHSDTVPPNVPTRKGLWYLHEQTYNYSYNPPATSEFVPEYNGLYTQDMTMAANVTPLVPIPPDATQDNIQINDIDLSEKDGDMIDDLVFTE</sequence>
<organism evidence="16 17">
    <name type="scientific">Dispira parvispora</name>
    <dbReference type="NCBI Taxonomy" id="1520584"/>
    <lineage>
        <taxon>Eukaryota</taxon>
        <taxon>Fungi</taxon>
        <taxon>Fungi incertae sedis</taxon>
        <taxon>Zoopagomycota</taxon>
        <taxon>Kickxellomycotina</taxon>
        <taxon>Dimargaritomycetes</taxon>
        <taxon>Dimargaritales</taxon>
        <taxon>Dimargaritaceae</taxon>
        <taxon>Dispira</taxon>
    </lineage>
</organism>
<feature type="compositionally biased region" description="Basic and acidic residues" evidence="14">
    <location>
        <begin position="19"/>
        <end position="28"/>
    </location>
</feature>
<evidence type="ECO:0000256" key="7">
    <source>
        <dbReference type="ARBA" id="ARBA00022691"/>
    </source>
</evidence>
<keyword evidence="11" id="KW-0539">Nucleus</keyword>
<dbReference type="GO" id="GO:0032259">
    <property type="term" value="P:methylation"/>
    <property type="evidence" value="ECO:0007669"/>
    <property type="project" value="UniProtKB-KW"/>
</dbReference>
<keyword evidence="9" id="KW-0805">Transcription regulation</keyword>
<proteinExistence type="predicted"/>
<protein>
    <recommendedName>
        <fullName evidence="3">type I protein arginine methyltransferase</fullName>
        <ecNumber evidence="3">2.1.1.319</ecNumber>
    </recommendedName>
</protein>
<evidence type="ECO:0000256" key="3">
    <source>
        <dbReference type="ARBA" id="ARBA00011925"/>
    </source>
</evidence>
<accession>A0A9W8AYE5</accession>
<keyword evidence="5 13" id="KW-0489">Methyltransferase</keyword>